<comment type="caution">
    <text evidence="1">The sequence shown here is derived from an EMBL/GenBank/DDBJ whole genome shotgun (WGS) entry which is preliminary data.</text>
</comment>
<reference evidence="1 2" key="1">
    <citation type="submission" date="2023-12" db="EMBL/GenBank/DDBJ databases">
        <title>Whole-genome sequencing of halo(alkali)philic microorganisms from hypersaline lakes.</title>
        <authorList>
            <person name="Sorokin D.Y."/>
            <person name="Merkel A.Y."/>
            <person name="Messina E."/>
            <person name="Yakimov M."/>
        </authorList>
    </citation>
    <scope>NUCLEOTIDE SEQUENCE [LARGE SCALE GENOMIC DNA]</scope>
    <source>
        <strain evidence="1 2">AB-CW1</strain>
    </source>
</reference>
<proteinExistence type="predicted"/>
<evidence type="ECO:0000313" key="1">
    <source>
        <dbReference type="EMBL" id="MEA5446308.1"/>
    </source>
</evidence>
<organism evidence="1 2">
    <name type="scientific">Natronospira elongata</name>
    <dbReference type="NCBI Taxonomy" id="3110268"/>
    <lineage>
        <taxon>Bacteria</taxon>
        <taxon>Pseudomonadati</taxon>
        <taxon>Pseudomonadota</taxon>
        <taxon>Gammaproteobacteria</taxon>
        <taxon>Natronospirales</taxon>
        <taxon>Natronospiraceae</taxon>
        <taxon>Natronospira</taxon>
    </lineage>
</organism>
<evidence type="ECO:0008006" key="3">
    <source>
        <dbReference type="Google" id="ProtNLM"/>
    </source>
</evidence>
<dbReference type="Proteomes" id="UP001302316">
    <property type="component" value="Unassembled WGS sequence"/>
</dbReference>
<gene>
    <name evidence="1" type="ORF">VCB98_10800</name>
</gene>
<protein>
    <recommendedName>
        <fullName evidence="3">ParB/Sulfiredoxin domain-containing protein</fullName>
    </recommendedName>
</protein>
<name>A0AAP6MKU5_9GAMM</name>
<accession>A0AAP6MKU5</accession>
<dbReference type="AlphaFoldDB" id="A0AAP6MKU5"/>
<sequence length="223" mass="25606">MSASRWERICAENVTEAREQWSAVADPLKYIHVDPVAVSHHCPYHMRVKRQGGSKLDDWGRVREGRWDKKRRRALRTDILAEDLAVHFLEGLPWEDTALWQRKLDKIRERGKIDGCRTEAELRARYERLDRLFEQIQADGRLRTAEERGASPSDDLFVSIDRAGGYLFGHGGSHRLAIAQLLGLPTIPVRVLMRHAQWQKVREACARGEVPANHPDLTDCQSA</sequence>
<evidence type="ECO:0000313" key="2">
    <source>
        <dbReference type="Proteomes" id="UP001302316"/>
    </source>
</evidence>
<keyword evidence="2" id="KW-1185">Reference proteome</keyword>
<dbReference type="RefSeq" id="WP_346052451.1">
    <property type="nucleotide sequence ID" value="NZ_JAYGII010000027.1"/>
</dbReference>
<dbReference type="EMBL" id="JAYGII010000027">
    <property type="protein sequence ID" value="MEA5446308.1"/>
    <property type="molecule type" value="Genomic_DNA"/>
</dbReference>